<dbReference type="InterPro" id="IPR034838">
    <property type="entry name" value="CBM20_genethonin_1"/>
</dbReference>
<feature type="compositionally biased region" description="Basic and acidic residues" evidence="9">
    <location>
        <begin position="246"/>
        <end position="273"/>
    </location>
</feature>
<reference evidence="11 12" key="1">
    <citation type="journal article" date="2024" name="Proc. Natl. Acad. Sci. U.S.A.">
        <title>The genetic regulatory architecture and epigenomic basis for age-related changes in rattlesnake venom.</title>
        <authorList>
            <person name="Hogan M.P."/>
            <person name="Holding M.L."/>
            <person name="Nystrom G.S."/>
            <person name="Colston T.J."/>
            <person name="Bartlett D.A."/>
            <person name="Mason A.J."/>
            <person name="Ellsworth S.A."/>
            <person name="Rautsaw R.M."/>
            <person name="Lawrence K.C."/>
            <person name="Strickland J.L."/>
            <person name="He B."/>
            <person name="Fraser P."/>
            <person name="Margres M.J."/>
            <person name="Gilbert D.M."/>
            <person name="Gibbs H.L."/>
            <person name="Parkinson C.L."/>
            <person name="Rokyta D.R."/>
        </authorList>
    </citation>
    <scope>NUCLEOTIDE SEQUENCE [LARGE SCALE GENOMIC DNA]</scope>
    <source>
        <strain evidence="11">DRR0105</strain>
    </source>
</reference>
<evidence type="ECO:0000313" key="12">
    <source>
        <dbReference type="Proteomes" id="UP001474421"/>
    </source>
</evidence>
<name>A0AAW1B9L5_CROAD</name>
<dbReference type="Gene3D" id="2.60.40.10">
    <property type="entry name" value="Immunoglobulins"/>
    <property type="match status" value="1"/>
</dbReference>
<keyword evidence="12" id="KW-1185">Reference proteome</keyword>
<dbReference type="Pfam" id="PF00686">
    <property type="entry name" value="CBM_20"/>
    <property type="match status" value="1"/>
</dbReference>
<feature type="region of interest" description="Disordered" evidence="9">
    <location>
        <begin position="13"/>
        <end position="60"/>
    </location>
</feature>
<feature type="region of interest" description="Disordered" evidence="9">
    <location>
        <begin position="151"/>
        <end position="202"/>
    </location>
</feature>
<feature type="compositionally biased region" description="Basic and acidic residues" evidence="9">
    <location>
        <begin position="280"/>
        <end position="299"/>
    </location>
</feature>
<dbReference type="CDD" id="cd05813">
    <property type="entry name" value="CBM20_genethonin_1"/>
    <property type="match status" value="1"/>
</dbReference>
<dbReference type="EMBL" id="JAOTOJ010000007">
    <property type="protein sequence ID" value="KAK9398632.1"/>
    <property type="molecule type" value="Genomic_DNA"/>
</dbReference>
<proteinExistence type="predicted"/>
<dbReference type="GO" id="GO:0030315">
    <property type="term" value="C:T-tubule"/>
    <property type="evidence" value="ECO:0007669"/>
    <property type="project" value="UniProtKB-SubCell"/>
</dbReference>
<feature type="compositionally biased region" description="Basic and acidic residues" evidence="9">
    <location>
        <begin position="35"/>
        <end position="48"/>
    </location>
</feature>
<evidence type="ECO:0000259" key="10">
    <source>
        <dbReference type="PROSITE" id="PS51166"/>
    </source>
</evidence>
<sequence>MLSPAALAFPFGAARPGQGGEQLVGLPSLRSAPEGARERGSSRLDGRHPQLGRPPRTPLATKLLPGLGRCPPRSRCPYKAPGWEGAALLRSGSALSPEGRLLLLLLRPPWAMAWLGVEDEDGGLLAGLWQALLAAVAAAFMSWLWFGGGRGGEGEPKGETRGAKEPFQRTSEGVLSETKPACVSSPQEPLENHVTPPGSHHTPDGFIQPPEIEPMVKDPVIPFMNYSEYIRSEAPSHLNTASEPSQSHELEPRDERISAEVDNFGDKPEEKFNQDLGPETVDREEAEATRKPHGDDVGNKDLEQVKRIAAVTPMPQTVHVVFRVHYITHSEAQQIAITGDHECLGQWRHFIPLRYDKDGFWSDSVVLPFDASVEWKFVLMESGKVVRWEECANRMLVTEHEDQVAHKCWGYH</sequence>
<dbReference type="InterPro" id="IPR013784">
    <property type="entry name" value="Carb-bd-like_fold"/>
</dbReference>
<evidence type="ECO:0000256" key="7">
    <source>
        <dbReference type="ARBA" id="ARBA00075794"/>
    </source>
</evidence>
<evidence type="ECO:0000256" key="3">
    <source>
        <dbReference type="ARBA" id="ARBA00053886"/>
    </source>
</evidence>
<dbReference type="GO" id="GO:2001069">
    <property type="term" value="F:glycogen binding"/>
    <property type="evidence" value="ECO:0007669"/>
    <property type="project" value="InterPro"/>
</dbReference>
<evidence type="ECO:0000256" key="4">
    <source>
        <dbReference type="ARBA" id="ARBA00060405"/>
    </source>
</evidence>
<evidence type="ECO:0000313" key="11">
    <source>
        <dbReference type="EMBL" id="KAK9398632.1"/>
    </source>
</evidence>
<evidence type="ECO:0000256" key="5">
    <source>
        <dbReference type="ARBA" id="ARBA00062412"/>
    </source>
</evidence>
<comment type="subunit">
    <text evidence="5">Interacts with the ATG8 family proteins GABARAP and GABARAPL1. Interacts with several glycogen-associated proteins, such as GYS2 (liver glycogen synthase), GDE (glycogen debranching enzyme), GBE1 (glycogen branching enzyme 1) and EPM2A (Laforin).</text>
</comment>
<dbReference type="PROSITE" id="PS51166">
    <property type="entry name" value="CBM20"/>
    <property type="match status" value="1"/>
</dbReference>
<dbReference type="GO" id="GO:0061723">
    <property type="term" value="P:glycophagy"/>
    <property type="evidence" value="ECO:0007669"/>
    <property type="project" value="UniProtKB-ARBA"/>
</dbReference>
<dbReference type="FunFam" id="2.60.40.10:FF:000552">
    <property type="entry name" value="Related to glucoamylase"/>
    <property type="match status" value="1"/>
</dbReference>
<evidence type="ECO:0000256" key="1">
    <source>
        <dbReference type="ARBA" id="ARBA00004643"/>
    </source>
</evidence>
<protein>
    <recommendedName>
        <fullName evidence="6">Starch-binding domain-containing protein 1</fullName>
    </recommendedName>
    <alternativeName>
        <fullName evidence="7">Genethonin-1</fullName>
    </alternativeName>
    <alternativeName>
        <fullName evidence="8">Glycophagy cargo receptor stbd1</fullName>
    </alternativeName>
</protein>
<organism evidence="11 12">
    <name type="scientific">Crotalus adamanteus</name>
    <name type="common">Eastern diamondback rattlesnake</name>
    <dbReference type="NCBI Taxonomy" id="8729"/>
    <lineage>
        <taxon>Eukaryota</taxon>
        <taxon>Metazoa</taxon>
        <taxon>Chordata</taxon>
        <taxon>Craniata</taxon>
        <taxon>Vertebrata</taxon>
        <taxon>Euteleostomi</taxon>
        <taxon>Lepidosauria</taxon>
        <taxon>Squamata</taxon>
        <taxon>Bifurcata</taxon>
        <taxon>Unidentata</taxon>
        <taxon>Episquamata</taxon>
        <taxon>Toxicofera</taxon>
        <taxon>Serpentes</taxon>
        <taxon>Colubroidea</taxon>
        <taxon>Viperidae</taxon>
        <taxon>Crotalinae</taxon>
        <taxon>Crotalus</taxon>
    </lineage>
</organism>
<evidence type="ECO:0000256" key="9">
    <source>
        <dbReference type="SAM" id="MobiDB-lite"/>
    </source>
</evidence>
<accession>A0AAW1B9L5</accession>
<feature type="region of interest" description="Disordered" evidence="9">
    <location>
        <begin position="235"/>
        <end position="299"/>
    </location>
</feature>
<dbReference type="InterPro" id="IPR002044">
    <property type="entry name" value="CBM20"/>
</dbReference>
<dbReference type="PANTHER" id="PTHR15048">
    <property type="entry name" value="STARCH-BINDING DOMAIN-CONTAINING PROTEIN 1"/>
    <property type="match status" value="1"/>
</dbReference>
<dbReference type="GO" id="GO:0034045">
    <property type="term" value="C:phagophore assembly site membrane"/>
    <property type="evidence" value="ECO:0007669"/>
    <property type="project" value="UniProtKB-SubCell"/>
</dbReference>
<feature type="domain" description="CBM20" evidence="10">
    <location>
        <begin position="312"/>
        <end position="411"/>
    </location>
</feature>
<dbReference type="GO" id="GO:2001070">
    <property type="term" value="F:starch binding"/>
    <property type="evidence" value="ECO:0007669"/>
    <property type="project" value="InterPro"/>
</dbReference>
<dbReference type="PANTHER" id="PTHR15048:SF0">
    <property type="entry name" value="STARCH-BINDING DOMAIN-CONTAINING PROTEIN 1"/>
    <property type="match status" value="1"/>
</dbReference>
<evidence type="ECO:0000256" key="8">
    <source>
        <dbReference type="ARBA" id="ARBA00076001"/>
    </source>
</evidence>
<dbReference type="Proteomes" id="UP001474421">
    <property type="component" value="Unassembled WGS sequence"/>
</dbReference>
<evidence type="ECO:0000256" key="6">
    <source>
        <dbReference type="ARBA" id="ARBA00073038"/>
    </source>
</evidence>
<evidence type="ECO:0000256" key="2">
    <source>
        <dbReference type="ARBA" id="ARBA00024012"/>
    </source>
</evidence>
<dbReference type="SUPFAM" id="SSF49452">
    <property type="entry name" value="Starch-binding domain-like"/>
    <property type="match status" value="1"/>
</dbReference>
<dbReference type="GO" id="GO:0005789">
    <property type="term" value="C:endoplasmic reticulum membrane"/>
    <property type="evidence" value="ECO:0007669"/>
    <property type="project" value="UniProtKB-SubCell"/>
</dbReference>
<comment type="subcellular location">
    <subcellularLocation>
        <location evidence="2">Cell membrane</location>
        <location evidence="2">Sarcolemma</location>
        <location evidence="2">T-tubule</location>
    </subcellularLocation>
    <subcellularLocation>
        <location evidence="1">Endoplasmic reticulum membrane</location>
        <topology evidence="1">Single-pass type III membrane protein</topology>
    </subcellularLocation>
    <subcellularLocation>
        <location evidence="4">Preautophagosomal structure membrane</location>
        <topology evidence="4">Single-pass type III membrane protein</topology>
    </subcellularLocation>
</comment>
<feature type="compositionally biased region" description="Basic and acidic residues" evidence="9">
    <location>
        <begin position="152"/>
        <end position="167"/>
    </location>
</feature>
<comment type="caution">
    <text evidence="11">The sequence shown here is derived from an EMBL/GenBank/DDBJ whole genome shotgun (WGS) entry which is preliminary data.</text>
</comment>
<dbReference type="AlphaFoldDB" id="A0AAW1B9L5"/>
<comment type="function">
    <text evidence="3">Acts as a cargo receptor for glycogen. Delivers its cargo to an autophagic pathway called glycophagy, resulting in the transport of glycogen to lysosomes.</text>
</comment>
<dbReference type="InterPro" id="IPR013783">
    <property type="entry name" value="Ig-like_fold"/>
</dbReference>
<gene>
    <name evidence="11" type="ORF">NXF25_013601</name>
</gene>
<dbReference type="SMART" id="SM01065">
    <property type="entry name" value="CBM_2"/>
    <property type="match status" value="1"/>
</dbReference>